<dbReference type="EMBL" id="SEWW01000011">
    <property type="protein sequence ID" value="NGZ45437.1"/>
    <property type="molecule type" value="Genomic_DNA"/>
</dbReference>
<name>A0ABX0F1U1_9BACT</name>
<evidence type="ECO:0008006" key="4">
    <source>
        <dbReference type="Google" id="ProtNLM"/>
    </source>
</evidence>
<comment type="caution">
    <text evidence="2">The sequence shown here is derived from an EMBL/GenBank/DDBJ whole genome shotgun (WGS) entry which is preliminary data.</text>
</comment>
<feature type="signal peptide" evidence="1">
    <location>
        <begin position="1"/>
        <end position="23"/>
    </location>
</feature>
<keyword evidence="3" id="KW-1185">Reference proteome</keyword>
<feature type="chain" id="PRO_5045656978" description="Periplasmic heavy metal sensor" evidence="1">
    <location>
        <begin position="24"/>
        <end position="119"/>
    </location>
</feature>
<evidence type="ECO:0000256" key="1">
    <source>
        <dbReference type="SAM" id="SignalP"/>
    </source>
</evidence>
<organism evidence="2 3">
    <name type="scientific">Aquirufa beregesia</name>
    <dbReference type="NCBI Taxonomy" id="2516556"/>
    <lineage>
        <taxon>Bacteria</taxon>
        <taxon>Pseudomonadati</taxon>
        <taxon>Bacteroidota</taxon>
        <taxon>Cytophagia</taxon>
        <taxon>Cytophagales</taxon>
        <taxon>Flectobacillaceae</taxon>
        <taxon>Aquirufa</taxon>
    </lineage>
</organism>
<accession>A0ABX0F1U1</accession>
<keyword evidence="1" id="KW-0732">Signal</keyword>
<evidence type="ECO:0000313" key="3">
    <source>
        <dbReference type="Proteomes" id="UP001318301"/>
    </source>
</evidence>
<gene>
    <name evidence="2" type="ORF">EWU23_13210</name>
</gene>
<evidence type="ECO:0000313" key="2">
    <source>
        <dbReference type="EMBL" id="NGZ45437.1"/>
    </source>
</evidence>
<dbReference type="Proteomes" id="UP001318301">
    <property type="component" value="Unassembled WGS sequence"/>
</dbReference>
<dbReference type="RefSeq" id="WP_166233017.1">
    <property type="nucleotide sequence ID" value="NZ_CBCSIJ010000018.1"/>
</dbReference>
<reference evidence="2 3" key="1">
    <citation type="submission" date="2019-02" db="EMBL/GenBank/DDBJ databases">
        <title>Genome of a new Bacteroidetes strain.</title>
        <authorList>
            <person name="Pitt A."/>
        </authorList>
    </citation>
    <scope>NUCLEOTIDE SEQUENCE [LARGE SCALE GENOMIC DNA]</scope>
    <source>
        <strain evidence="2 3">50C-KIRBA</strain>
    </source>
</reference>
<proteinExistence type="predicted"/>
<sequence length="119" mass="13690">MKKLIALCAMMAMLLGLSTKATAQDFDPKAMVQRQLDRYSTELKLTDDQVKKLEPIISARMQKMTEFRQAGMEREQMMAEMKKINDGQLESLKAIFSPEQLEKYITMQSQMRQGGPPRN</sequence>
<protein>
    <recommendedName>
        <fullName evidence="4">Periplasmic heavy metal sensor</fullName>
    </recommendedName>
</protein>